<accession>A0A7G2CKT7</accession>
<proteinExistence type="predicted"/>
<evidence type="ECO:0000256" key="1">
    <source>
        <dbReference type="SAM" id="MobiDB-lite"/>
    </source>
</evidence>
<dbReference type="Proteomes" id="UP000515908">
    <property type="component" value="Chromosome 17"/>
</dbReference>
<reference evidence="2 3" key="1">
    <citation type="submission" date="2020-08" db="EMBL/GenBank/DDBJ databases">
        <authorList>
            <person name="Newling K."/>
            <person name="Davey J."/>
            <person name="Forrester S."/>
        </authorList>
    </citation>
    <scope>NUCLEOTIDE SEQUENCE [LARGE SCALE GENOMIC DNA]</scope>
    <source>
        <strain evidence="3">Crithidia deanei Carvalho (ATCC PRA-265)</strain>
    </source>
</reference>
<organism evidence="2 3">
    <name type="scientific">Angomonas deanei</name>
    <dbReference type="NCBI Taxonomy" id="59799"/>
    <lineage>
        <taxon>Eukaryota</taxon>
        <taxon>Discoba</taxon>
        <taxon>Euglenozoa</taxon>
        <taxon>Kinetoplastea</taxon>
        <taxon>Metakinetoplastina</taxon>
        <taxon>Trypanosomatida</taxon>
        <taxon>Trypanosomatidae</taxon>
        <taxon>Strigomonadinae</taxon>
        <taxon>Angomonas</taxon>
    </lineage>
</organism>
<dbReference type="AlphaFoldDB" id="A0A7G2CKT7"/>
<feature type="region of interest" description="Disordered" evidence="1">
    <location>
        <begin position="131"/>
        <end position="180"/>
    </location>
</feature>
<feature type="compositionally biased region" description="Polar residues" evidence="1">
    <location>
        <begin position="48"/>
        <end position="57"/>
    </location>
</feature>
<protein>
    <submittedName>
        <fullName evidence="2">Uncharacterized protein</fullName>
    </submittedName>
</protein>
<name>A0A7G2CKT7_9TRYP</name>
<feature type="compositionally biased region" description="Low complexity" evidence="1">
    <location>
        <begin position="150"/>
        <end position="177"/>
    </location>
</feature>
<dbReference type="VEuPathDB" id="TriTrypDB:ADEAN_000800200"/>
<sequence length="209" mass="24552">MRHHPDVAQSQEKTTTGSGGDSSHSSMVDINTAYKTVNQFHKTGGRLSGQQSQQKTQWHQRRQDYSQTNHAQRPYEPLYEDVDPLFYEMLWEEMRRQNEKEEFNHSTFGGDFYKHGESPNPMHEEFYGYDPFNNEFFRPGGKPPPRKKNPNQNNNQQTRSQNKNQNNNNNTKQKTTTWPATDLQALVNMYQDGKSFEFIANAFNKKRPR</sequence>
<dbReference type="EMBL" id="LR877161">
    <property type="protein sequence ID" value="CAD2220480.1"/>
    <property type="molecule type" value="Genomic_DNA"/>
</dbReference>
<evidence type="ECO:0000313" key="2">
    <source>
        <dbReference type="EMBL" id="CAD2220480.1"/>
    </source>
</evidence>
<evidence type="ECO:0000313" key="3">
    <source>
        <dbReference type="Proteomes" id="UP000515908"/>
    </source>
</evidence>
<gene>
    <name evidence="2" type="ORF">ADEAN_000800200</name>
</gene>
<feature type="region of interest" description="Disordered" evidence="1">
    <location>
        <begin position="1"/>
        <end position="75"/>
    </location>
</feature>
<keyword evidence="3" id="KW-1185">Reference proteome</keyword>